<organism evidence="1 2">
    <name type="scientific">Danaus chrysippus</name>
    <name type="common">African queen</name>
    <dbReference type="NCBI Taxonomy" id="151541"/>
    <lineage>
        <taxon>Eukaryota</taxon>
        <taxon>Metazoa</taxon>
        <taxon>Ecdysozoa</taxon>
        <taxon>Arthropoda</taxon>
        <taxon>Hexapoda</taxon>
        <taxon>Insecta</taxon>
        <taxon>Pterygota</taxon>
        <taxon>Neoptera</taxon>
        <taxon>Endopterygota</taxon>
        <taxon>Lepidoptera</taxon>
        <taxon>Glossata</taxon>
        <taxon>Ditrysia</taxon>
        <taxon>Papilionoidea</taxon>
        <taxon>Nymphalidae</taxon>
        <taxon>Danainae</taxon>
        <taxon>Danaini</taxon>
        <taxon>Danaina</taxon>
        <taxon>Danaus</taxon>
        <taxon>Anosia</taxon>
    </lineage>
</organism>
<dbReference type="AlphaFoldDB" id="A0A8J2QF88"/>
<sequence length="99" mass="11099">MYRIVVESVTCARAAAAYLMHPHELKGVHGIESRRRHVKVLSASGAGYRVTSRNPAIRNPPPQALHHFRSQPPDGWKQTHATTNILSEHYTDRIPNAVI</sequence>
<evidence type="ECO:0000313" key="2">
    <source>
        <dbReference type="Proteomes" id="UP000789524"/>
    </source>
</evidence>
<evidence type="ECO:0000313" key="1">
    <source>
        <dbReference type="EMBL" id="CAG9561300.1"/>
    </source>
</evidence>
<dbReference type="EMBL" id="CAKASE010000046">
    <property type="protein sequence ID" value="CAG9561300.1"/>
    <property type="molecule type" value="Genomic_DNA"/>
</dbReference>
<dbReference type="Proteomes" id="UP000789524">
    <property type="component" value="Unassembled WGS sequence"/>
</dbReference>
<name>A0A8J2QF88_9NEOP</name>
<comment type="caution">
    <text evidence="1">The sequence shown here is derived from an EMBL/GenBank/DDBJ whole genome shotgun (WGS) entry which is preliminary data.</text>
</comment>
<protein>
    <submittedName>
        <fullName evidence="1">(African queen) hypothetical protein</fullName>
    </submittedName>
</protein>
<accession>A0A8J2QF88</accession>
<reference evidence="1" key="1">
    <citation type="submission" date="2021-09" db="EMBL/GenBank/DDBJ databases">
        <authorList>
            <person name="Martin H S."/>
        </authorList>
    </citation>
    <scope>NUCLEOTIDE SEQUENCE</scope>
</reference>
<gene>
    <name evidence="1" type="ORF">DCHRY22_LOCUS2833</name>
</gene>
<keyword evidence="2" id="KW-1185">Reference proteome</keyword>
<proteinExistence type="predicted"/>